<dbReference type="VEuPathDB" id="FungiDB:CAGL0C00627g"/>
<evidence type="ECO:0000256" key="9">
    <source>
        <dbReference type="ARBA" id="ARBA00023054"/>
    </source>
</evidence>
<gene>
    <name evidence="11" type="ORF">AO440_000396</name>
    <name evidence="12" type="ORF">AO440_005663</name>
</gene>
<dbReference type="EMBL" id="LLZZ01000002">
    <property type="protein sequence ID" value="KTB14174.1"/>
    <property type="molecule type" value="Genomic_DNA"/>
</dbReference>
<evidence type="ECO:0000313" key="12">
    <source>
        <dbReference type="EMBL" id="KTB14174.1"/>
    </source>
</evidence>
<dbReference type="PRINTS" id="PR02030">
    <property type="entry name" value="AUTOPHGYRP14"/>
</dbReference>
<keyword evidence="10" id="KW-0472">Membrane</keyword>
<evidence type="ECO:0000313" key="13">
    <source>
        <dbReference type="Proteomes" id="UP000054886"/>
    </source>
</evidence>
<evidence type="ECO:0000256" key="5">
    <source>
        <dbReference type="ARBA" id="ARBA00022448"/>
    </source>
</evidence>
<dbReference type="GO" id="GO:0034045">
    <property type="term" value="C:phagophore assembly site membrane"/>
    <property type="evidence" value="ECO:0007669"/>
    <property type="project" value="UniProtKB-SubCell"/>
</dbReference>
<dbReference type="EMBL" id="LLZZ01000184">
    <property type="protein sequence ID" value="KTA95469.1"/>
    <property type="molecule type" value="Genomic_DNA"/>
</dbReference>
<sequence length="364" mass="42575">MGMQCPICETQSHVFYCAHCINSSPDLLIRLKFDLYILGKINNALRNKVDQYLEEVDDELNTNIRNGEQLESNIGVQILKERLGKVQVLRKERQNNKIKHKISQQDRRIKEKSRYIAELRSLINGPPKNQNRFTDPQTILKAQKQLQDKLEIAKRLSIQTRSEKLAMLNKWYSIRKRDSHDIPFTISYQPVISLKNFNRLPLPLIEGSLRKLIQYMNLLEHIYCIKYPSAMFVHEDEMLSLQGHGAKLKRNAPELLQVLIKLIQMILVVMTRSKLIDERKQNIDYAWILDQYDIDGLFYHMAMSIPIDTKSGAKNIQWSTDRLVDIVCSSLGAEKEEVLLKDHKKLEPPTDKEYEVSDRWYIVG</sequence>
<organism evidence="12 13">
    <name type="scientific">Candida glabrata</name>
    <name type="common">Yeast</name>
    <name type="synonym">Torulopsis glabrata</name>
    <dbReference type="NCBI Taxonomy" id="5478"/>
    <lineage>
        <taxon>Eukaryota</taxon>
        <taxon>Fungi</taxon>
        <taxon>Dikarya</taxon>
        <taxon>Ascomycota</taxon>
        <taxon>Saccharomycotina</taxon>
        <taxon>Saccharomycetes</taxon>
        <taxon>Saccharomycetales</taxon>
        <taxon>Saccharomycetaceae</taxon>
        <taxon>Nakaseomyces</taxon>
    </lineage>
</organism>
<keyword evidence="6" id="KW-0926">Vacuole</keyword>
<evidence type="ECO:0000256" key="1">
    <source>
        <dbReference type="ARBA" id="ARBA00004148"/>
    </source>
</evidence>
<evidence type="ECO:0000256" key="2">
    <source>
        <dbReference type="ARBA" id="ARBA00004623"/>
    </source>
</evidence>
<dbReference type="GO" id="GO:0051365">
    <property type="term" value="P:cellular response to potassium ion starvation"/>
    <property type="evidence" value="ECO:0007669"/>
    <property type="project" value="EnsemblFungi"/>
</dbReference>
<evidence type="ECO:0000256" key="4">
    <source>
        <dbReference type="ARBA" id="ARBA00013807"/>
    </source>
</evidence>
<dbReference type="VEuPathDB" id="FungiDB:GWK60_C00451"/>
<keyword evidence="8" id="KW-0072">Autophagy</keyword>
<evidence type="ECO:0000256" key="10">
    <source>
        <dbReference type="ARBA" id="ARBA00023136"/>
    </source>
</evidence>
<dbReference type="GO" id="GO:0120095">
    <property type="term" value="C:vacuole-isolation membrane contact site"/>
    <property type="evidence" value="ECO:0007669"/>
    <property type="project" value="EnsemblFungi"/>
</dbReference>
<comment type="subcellular location">
    <subcellularLocation>
        <location evidence="2">Preautophagosomal structure membrane</location>
        <topology evidence="2">Peripheral membrane protein</topology>
    </subcellularLocation>
    <subcellularLocation>
        <location evidence="1">Vacuole membrane</location>
        <topology evidence="1">Peripheral membrane protein</topology>
    </subcellularLocation>
</comment>
<keyword evidence="7" id="KW-0653">Protein transport</keyword>
<dbReference type="VEuPathDB" id="FungiDB:B1J91_C00627g"/>
<reference evidence="12 13" key="1">
    <citation type="submission" date="2015-10" db="EMBL/GenBank/DDBJ databases">
        <title>Draft genomes sequences of Candida glabrata isolates 1A, 1B, 2A, 2B, 3A and 3B.</title>
        <authorList>
            <person name="Haavelsrud O.E."/>
            <person name="Gaustad P."/>
        </authorList>
    </citation>
    <scope>NUCLEOTIDE SEQUENCE [LARGE SCALE GENOMIC DNA]</scope>
    <source>
        <strain evidence="12">910700640</strain>
    </source>
</reference>
<evidence type="ECO:0000256" key="7">
    <source>
        <dbReference type="ARBA" id="ARBA00022927"/>
    </source>
</evidence>
<dbReference type="GO" id="GO:0034727">
    <property type="term" value="P:piecemeal microautophagy of the nucleus"/>
    <property type="evidence" value="ECO:0007669"/>
    <property type="project" value="EnsemblFungi"/>
</dbReference>
<dbReference type="GO" id="GO:0032258">
    <property type="term" value="P:cytoplasm to vacuole targeting by the Cvt pathway"/>
    <property type="evidence" value="ECO:0007669"/>
    <property type="project" value="EnsemblFungi"/>
</dbReference>
<dbReference type="GO" id="GO:0000425">
    <property type="term" value="P:pexophagy"/>
    <property type="evidence" value="ECO:0007669"/>
    <property type="project" value="EnsemblFungi"/>
</dbReference>
<protein>
    <recommendedName>
        <fullName evidence="4">Autophagy-related protein 14</fullName>
    </recommendedName>
</protein>
<dbReference type="Pfam" id="PF10186">
    <property type="entry name" value="ATG14"/>
    <property type="match status" value="1"/>
</dbReference>
<accession>A0A0W0CHM5</accession>
<dbReference type="GO" id="GO:0000329">
    <property type="term" value="C:fungal-type vacuole membrane"/>
    <property type="evidence" value="ECO:0007669"/>
    <property type="project" value="EnsemblFungi"/>
</dbReference>
<comment type="similarity">
    <text evidence="3">Belongs to the ATG14 family.</text>
</comment>
<dbReference type="GO" id="GO:0034271">
    <property type="term" value="C:phosphatidylinositol 3-kinase complex, class III, type I"/>
    <property type="evidence" value="ECO:0007669"/>
    <property type="project" value="EnsemblFungi"/>
</dbReference>
<keyword evidence="9" id="KW-0175">Coiled coil</keyword>
<dbReference type="AlphaFoldDB" id="A0A0W0CHM5"/>
<dbReference type="Proteomes" id="UP000054886">
    <property type="component" value="Unassembled WGS sequence"/>
</dbReference>
<evidence type="ECO:0000256" key="3">
    <source>
        <dbReference type="ARBA" id="ARBA00009574"/>
    </source>
</evidence>
<dbReference type="VEuPathDB" id="FungiDB:GVI51_C00451"/>
<name>A0A0W0CHM5_CANGB</name>
<evidence type="ECO:0000256" key="6">
    <source>
        <dbReference type="ARBA" id="ARBA00022554"/>
    </source>
</evidence>
<dbReference type="InterPro" id="IPR023261">
    <property type="entry name" value="Autophagy-related_protein_14"/>
</dbReference>
<proteinExistence type="inferred from homology"/>
<dbReference type="InterPro" id="IPR018791">
    <property type="entry name" value="UV_resistance/autophagy_Atg14"/>
</dbReference>
<keyword evidence="5" id="KW-0813">Transport</keyword>
<evidence type="ECO:0000256" key="8">
    <source>
        <dbReference type="ARBA" id="ARBA00023006"/>
    </source>
</evidence>
<comment type="caution">
    <text evidence="12">The sequence shown here is derived from an EMBL/GenBank/DDBJ whole genome shotgun (WGS) entry which is preliminary data.</text>
</comment>
<evidence type="ECO:0000313" key="11">
    <source>
        <dbReference type="EMBL" id="KTA95469.1"/>
    </source>
</evidence>